<feature type="transmembrane region" description="Helical" evidence="1">
    <location>
        <begin position="12"/>
        <end position="36"/>
    </location>
</feature>
<proteinExistence type="predicted"/>
<keyword evidence="1" id="KW-0812">Transmembrane</keyword>
<dbReference type="RefSeq" id="WP_041474758.1">
    <property type="nucleotide sequence ID" value="NZ_JABBFR010000008.1"/>
</dbReference>
<evidence type="ECO:0000256" key="1">
    <source>
        <dbReference type="SAM" id="Phobius"/>
    </source>
</evidence>
<keyword evidence="3" id="KW-1185">Reference proteome</keyword>
<keyword evidence="1" id="KW-0472">Membrane</keyword>
<organism evidence="2 3">
    <name type="scientific">Rosenbergiella gaditana</name>
    <dbReference type="NCBI Taxonomy" id="2726987"/>
    <lineage>
        <taxon>Bacteria</taxon>
        <taxon>Pseudomonadati</taxon>
        <taxon>Pseudomonadota</taxon>
        <taxon>Gammaproteobacteria</taxon>
        <taxon>Enterobacterales</taxon>
        <taxon>Erwiniaceae</taxon>
        <taxon>Rosenbergiella</taxon>
    </lineage>
</organism>
<evidence type="ECO:0000313" key="3">
    <source>
        <dbReference type="Proteomes" id="UP000790096"/>
    </source>
</evidence>
<dbReference type="Proteomes" id="UP000790096">
    <property type="component" value="Unassembled WGS sequence"/>
</dbReference>
<comment type="caution">
    <text evidence="2">The sequence shown here is derived from an EMBL/GenBank/DDBJ whole genome shotgun (WGS) entry which is preliminary data.</text>
</comment>
<protein>
    <submittedName>
        <fullName evidence="2">Uncharacterized protein</fullName>
    </submittedName>
</protein>
<keyword evidence="1" id="KW-1133">Transmembrane helix</keyword>
<accession>A0ABS5SVY2</accession>
<reference evidence="2 3" key="1">
    <citation type="submission" date="2020-04" db="EMBL/GenBank/DDBJ databases">
        <title>Genome sequencing of Rosenbergiella species.</title>
        <authorList>
            <person name="Alvarez-Perez S."/>
            <person name="Lievens B."/>
        </authorList>
    </citation>
    <scope>NUCLEOTIDE SEQUENCE [LARGE SCALE GENOMIC DNA]</scope>
    <source>
        <strain evidence="2 3">S61</strain>
    </source>
</reference>
<gene>
    <name evidence="2" type="ORF">HH682_07370</name>
</gene>
<sequence length="148" mass="17400">MSKRIIAKIGVVFIAGIILAAIWIFCKFFFAGSAYYTERDWIKYEFYTPDLLKEMPRLSSKYKFDFVNITGPDAHVFTVHFYGVTDSSEIRNYLKLKGYEAQVSCDVEAECWKHRHDDDVITIAKFQSPKEVFVQIYRKFGTPYDEFQ</sequence>
<dbReference type="EMBL" id="JABBFR010000008">
    <property type="protein sequence ID" value="MBT0724261.1"/>
    <property type="molecule type" value="Genomic_DNA"/>
</dbReference>
<evidence type="ECO:0000313" key="2">
    <source>
        <dbReference type="EMBL" id="MBT0724261.1"/>
    </source>
</evidence>
<name>A0ABS5SVY2_9GAMM</name>